<keyword evidence="2" id="KW-0732">Signal</keyword>
<evidence type="ECO:0000256" key="2">
    <source>
        <dbReference type="SAM" id="SignalP"/>
    </source>
</evidence>
<protein>
    <recommendedName>
        <fullName evidence="5">Secreted protein</fullName>
    </recommendedName>
</protein>
<dbReference type="Proteomes" id="UP001519460">
    <property type="component" value="Unassembled WGS sequence"/>
</dbReference>
<keyword evidence="4" id="KW-1185">Reference proteome</keyword>
<dbReference type="AlphaFoldDB" id="A0ABD0JJQ7"/>
<proteinExistence type="predicted"/>
<evidence type="ECO:0000313" key="3">
    <source>
        <dbReference type="EMBL" id="KAK7475166.1"/>
    </source>
</evidence>
<evidence type="ECO:0000313" key="4">
    <source>
        <dbReference type="Proteomes" id="UP001519460"/>
    </source>
</evidence>
<feature type="signal peptide" evidence="2">
    <location>
        <begin position="1"/>
        <end position="16"/>
    </location>
</feature>
<feature type="compositionally biased region" description="Polar residues" evidence="1">
    <location>
        <begin position="21"/>
        <end position="32"/>
    </location>
</feature>
<feature type="chain" id="PRO_5044792985" description="Secreted protein" evidence="2">
    <location>
        <begin position="17"/>
        <end position="74"/>
    </location>
</feature>
<feature type="region of interest" description="Disordered" evidence="1">
    <location>
        <begin position="21"/>
        <end position="41"/>
    </location>
</feature>
<evidence type="ECO:0008006" key="5">
    <source>
        <dbReference type="Google" id="ProtNLM"/>
    </source>
</evidence>
<reference evidence="3 4" key="1">
    <citation type="journal article" date="2023" name="Sci. Data">
        <title>Genome assembly of the Korean intertidal mud-creeper Batillaria attramentaria.</title>
        <authorList>
            <person name="Patra A.K."/>
            <person name="Ho P.T."/>
            <person name="Jun S."/>
            <person name="Lee S.J."/>
            <person name="Kim Y."/>
            <person name="Won Y.J."/>
        </authorList>
    </citation>
    <scope>NUCLEOTIDE SEQUENCE [LARGE SCALE GENOMIC DNA]</scope>
    <source>
        <strain evidence="3">Wonlab-2016</strain>
    </source>
</reference>
<sequence>MVVWLLTRALRGAGLSMNCHSPSSVPRQSGSQLPVMPRVPPQTSLQSNDCCLHHLQQLVDLWTLSEILTISVVD</sequence>
<comment type="caution">
    <text evidence="3">The sequence shown here is derived from an EMBL/GenBank/DDBJ whole genome shotgun (WGS) entry which is preliminary data.</text>
</comment>
<evidence type="ECO:0000256" key="1">
    <source>
        <dbReference type="SAM" id="MobiDB-lite"/>
    </source>
</evidence>
<organism evidence="3 4">
    <name type="scientific">Batillaria attramentaria</name>
    <dbReference type="NCBI Taxonomy" id="370345"/>
    <lineage>
        <taxon>Eukaryota</taxon>
        <taxon>Metazoa</taxon>
        <taxon>Spiralia</taxon>
        <taxon>Lophotrochozoa</taxon>
        <taxon>Mollusca</taxon>
        <taxon>Gastropoda</taxon>
        <taxon>Caenogastropoda</taxon>
        <taxon>Sorbeoconcha</taxon>
        <taxon>Cerithioidea</taxon>
        <taxon>Batillariidae</taxon>
        <taxon>Batillaria</taxon>
    </lineage>
</organism>
<accession>A0ABD0JJQ7</accession>
<gene>
    <name evidence="3" type="ORF">BaRGS_00033567</name>
</gene>
<dbReference type="EMBL" id="JACVVK020000413">
    <property type="protein sequence ID" value="KAK7475166.1"/>
    <property type="molecule type" value="Genomic_DNA"/>
</dbReference>
<name>A0ABD0JJQ7_9CAEN</name>